<protein>
    <recommendedName>
        <fullName evidence="4">DUF4386 domain-containing protein</fullName>
    </recommendedName>
</protein>
<feature type="transmembrane region" description="Helical" evidence="1">
    <location>
        <begin position="207"/>
        <end position="227"/>
    </location>
</feature>
<feature type="transmembrane region" description="Helical" evidence="1">
    <location>
        <begin position="174"/>
        <end position="195"/>
    </location>
</feature>
<dbReference type="OrthoDB" id="1176146at2"/>
<sequence>MTQTKTQTTSPKGMMKEETHMKAIVSHTHGSPDVLERKEEGMNPSRRTAVLVGALFLISTATFILSNALITPLLGSHNFLAEVSDHSQLMIAATLIGLIEGTATVGITVALYPILKQQHPALALGYAGMRIAELAIAVVGFGLGGLLLVTLSTTTANGANSETLGTLLVALRHWTLMLVYLYTAVGGLMLSYMLLRTRLVPRGLSVLGLIGYVALLLVAVLDMLGLIDTVAGLGLVGLVPGGLFELLLPIWLFARGFNVTASDRMPVAR</sequence>
<dbReference type="InParanoid" id="D6U7B0"/>
<gene>
    <name evidence="2" type="ORF">Krac_0277</name>
</gene>
<dbReference type="eggNOG" id="ENOG503362N">
    <property type="taxonomic scope" value="Bacteria"/>
</dbReference>
<dbReference type="InterPro" id="IPR025495">
    <property type="entry name" value="DUF4386"/>
</dbReference>
<name>D6U7B0_KTERA</name>
<reference evidence="2 3" key="1">
    <citation type="journal article" date="2011" name="Stand. Genomic Sci.">
        <title>Non-contiguous finished genome sequence and contextual data of the filamentous soil bacterium Ktedonobacter racemifer type strain (SOSP1-21).</title>
        <authorList>
            <person name="Chang Y.J."/>
            <person name="Land M."/>
            <person name="Hauser L."/>
            <person name="Chertkov O."/>
            <person name="Del Rio T.G."/>
            <person name="Nolan M."/>
            <person name="Copeland A."/>
            <person name="Tice H."/>
            <person name="Cheng J.F."/>
            <person name="Lucas S."/>
            <person name="Han C."/>
            <person name="Goodwin L."/>
            <person name="Pitluck S."/>
            <person name="Ivanova N."/>
            <person name="Ovchinikova G."/>
            <person name="Pati A."/>
            <person name="Chen A."/>
            <person name="Palaniappan K."/>
            <person name="Mavromatis K."/>
            <person name="Liolios K."/>
            <person name="Brettin T."/>
            <person name="Fiebig A."/>
            <person name="Rohde M."/>
            <person name="Abt B."/>
            <person name="Goker M."/>
            <person name="Detter J.C."/>
            <person name="Woyke T."/>
            <person name="Bristow J."/>
            <person name="Eisen J.A."/>
            <person name="Markowitz V."/>
            <person name="Hugenholtz P."/>
            <person name="Kyrpides N.C."/>
            <person name="Klenk H.P."/>
            <person name="Lapidus A."/>
        </authorList>
    </citation>
    <scope>NUCLEOTIDE SEQUENCE [LARGE SCALE GENOMIC DNA]</scope>
    <source>
        <strain evidence="3">DSM 44963</strain>
    </source>
</reference>
<accession>D6U7B0</accession>
<feature type="transmembrane region" description="Helical" evidence="1">
    <location>
        <begin position="134"/>
        <end position="154"/>
    </location>
</feature>
<dbReference type="Proteomes" id="UP000004508">
    <property type="component" value="Unassembled WGS sequence"/>
</dbReference>
<comment type="caution">
    <text evidence="2">The sequence shown here is derived from an EMBL/GenBank/DDBJ whole genome shotgun (WGS) entry which is preliminary data.</text>
</comment>
<keyword evidence="3" id="KW-1185">Reference proteome</keyword>
<proteinExistence type="predicted"/>
<organism evidence="2 3">
    <name type="scientific">Ktedonobacter racemifer DSM 44963</name>
    <dbReference type="NCBI Taxonomy" id="485913"/>
    <lineage>
        <taxon>Bacteria</taxon>
        <taxon>Bacillati</taxon>
        <taxon>Chloroflexota</taxon>
        <taxon>Ktedonobacteria</taxon>
        <taxon>Ktedonobacterales</taxon>
        <taxon>Ktedonobacteraceae</taxon>
        <taxon>Ktedonobacter</taxon>
    </lineage>
</organism>
<keyword evidence="1" id="KW-1133">Transmembrane helix</keyword>
<evidence type="ECO:0008006" key="4">
    <source>
        <dbReference type="Google" id="ProtNLM"/>
    </source>
</evidence>
<feature type="transmembrane region" description="Helical" evidence="1">
    <location>
        <begin position="48"/>
        <end position="70"/>
    </location>
</feature>
<dbReference type="RefSeq" id="WP_007921875.1">
    <property type="nucleotide sequence ID" value="NZ_ADVG01000005.1"/>
</dbReference>
<feature type="transmembrane region" description="Helical" evidence="1">
    <location>
        <begin position="90"/>
        <end position="114"/>
    </location>
</feature>
<dbReference type="EMBL" id="ADVG01000005">
    <property type="protein sequence ID" value="EFH79771.1"/>
    <property type="molecule type" value="Genomic_DNA"/>
</dbReference>
<keyword evidence="1" id="KW-0812">Transmembrane</keyword>
<evidence type="ECO:0000313" key="2">
    <source>
        <dbReference type="EMBL" id="EFH79771.1"/>
    </source>
</evidence>
<dbReference type="AlphaFoldDB" id="D6U7B0"/>
<dbReference type="Pfam" id="PF14329">
    <property type="entry name" value="DUF4386"/>
    <property type="match status" value="1"/>
</dbReference>
<feature type="transmembrane region" description="Helical" evidence="1">
    <location>
        <begin position="233"/>
        <end position="254"/>
    </location>
</feature>
<keyword evidence="1" id="KW-0472">Membrane</keyword>
<evidence type="ECO:0000313" key="3">
    <source>
        <dbReference type="Proteomes" id="UP000004508"/>
    </source>
</evidence>
<evidence type="ECO:0000256" key="1">
    <source>
        <dbReference type="SAM" id="Phobius"/>
    </source>
</evidence>